<dbReference type="SMART" id="SM00857">
    <property type="entry name" value="Resolvase"/>
    <property type="match status" value="1"/>
</dbReference>
<reference evidence="4" key="1">
    <citation type="journal article" date="2019" name="Int. J. Syst. Evol. Microbiol.">
        <title>The Global Catalogue of Microorganisms (GCM) 10K type strain sequencing project: providing services to taxonomists for standard genome sequencing and annotation.</title>
        <authorList>
            <consortium name="The Broad Institute Genomics Platform"/>
            <consortium name="The Broad Institute Genome Sequencing Center for Infectious Disease"/>
            <person name="Wu L."/>
            <person name="Ma J."/>
        </authorList>
    </citation>
    <scope>NUCLEOTIDE SEQUENCE [LARGE SCALE GENOMIC DNA]</scope>
    <source>
        <strain evidence="4">CCUG 37865</strain>
    </source>
</reference>
<dbReference type="RefSeq" id="WP_390253211.1">
    <property type="nucleotide sequence ID" value="NZ_JBHSDT010000008.1"/>
</dbReference>
<dbReference type="PANTHER" id="PTHR30461">
    <property type="entry name" value="DNA-INVERTASE FROM LAMBDOID PROPHAGE"/>
    <property type="match status" value="1"/>
</dbReference>
<protein>
    <submittedName>
        <fullName evidence="3">Recombinase family protein</fullName>
    </submittedName>
</protein>
<dbReference type="CDD" id="cd00338">
    <property type="entry name" value="Ser_Recombinase"/>
    <property type="match status" value="1"/>
</dbReference>
<evidence type="ECO:0000259" key="2">
    <source>
        <dbReference type="PROSITE" id="PS51736"/>
    </source>
</evidence>
<dbReference type="InterPro" id="IPR036162">
    <property type="entry name" value="Resolvase-like_N_sf"/>
</dbReference>
<feature type="domain" description="Resolvase/invertase-type recombinase catalytic" evidence="2">
    <location>
        <begin position="2"/>
        <end position="147"/>
    </location>
</feature>
<dbReference type="PROSITE" id="PS51736">
    <property type="entry name" value="RECOMBINASES_3"/>
    <property type="match status" value="1"/>
</dbReference>
<dbReference type="PANTHER" id="PTHR30461:SF26">
    <property type="entry name" value="RESOLVASE HOMOLOG YNEB"/>
    <property type="match status" value="1"/>
</dbReference>
<dbReference type="InterPro" id="IPR050639">
    <property type="entry name" value="SSR_resolvase"/>
</dbReference>
<evidence type="ECO:0000256" key="1">
    <source>
        <dbReference type="ARBA" id="ARBA00009913"/>
    </source>
</evidence>
<comment type="similarity">
    <text evidence="1">Belongs to the site-specific recombinase resolvase family.</text>
</comment>
<proteinExistence type="inferred from homology"/>
<evidence type="ECO:0000313" key="3">
    <source>
        <dbReference type="EMBL" id="MFC4404490.1"/>
    </source>
</evidence>
<gene>
    <name evidence="3" type="ORF">ACFOY7_15595</name>
</gene>
<dbReference type="EMBL" id="JBHSDT010000008">
    <property type="protein sequence ID" value="MFC4404490.1"/>
    <property type="molecule type" value="Genomic_DNA"/>
</dbReference>
<comment type="caution">
    <text evidence="3">The sequence shown here is derived from an EMBL/GenBank/DDBJ whole genome shotgun (WGS) entry which is preliminary data.</text>
</comment>
<evidence type="ECO:0000313" key="4">
    <source>
        <dbReference type="Proteomes" id="UP001595882"/>
    </source>
</evidence>
<accession>A0ABV8WXQ8</accession>
<dbReference type="Pfam" id="PF00239">
    <property type="entry name" value="Resolvase"/>
    <property type="match status" value="1"/>
</dbReference>
<dbReference type="Proteomes" id="UP001595882">
    <property type="component" value="Unassembled WGS sequence"/>
</dbReference>
<dbReference type="SUPFAM" id="SSF53041">
    <property type="entry name" value="Resolvase-like"/>
    <property type="match status" value="1"/>
</dbReference>
<dbReference type="InterPro" id="IPR006119">
    <property type="entry name" value="Resolv_N"/>
</dbReference>
<dbReference type="Gene3D" id="3.40.50.1390">
    <property type="entry name" value="Resolvase, N-terminal catalytic domain"/>
    <property type="match status" value="1"/>
</dbReference>
<name>A0ABV8WXQ8_9BACI</name>
<keyword evidence="4" id="KW-1185">Reference proteome</keyword>
<sequence>MNAIIYCRVSTDKETQESSIHRQAEELSRFAKEKGYNIVKIIKEKQSGYEIEREGVFDLLELFQQKKANILLIQDETRLGRGNAKIALLHQLAKMNITILTIAHSGKLELSEGDSMVLQIVSIVEEYQRKLHNAKIKRGMRKAINNGYNPANNLSNQHLAQGRERKEFPIEEVVRLRGNNLTFAEITSILQGMGYNVSKATVHRRYQEHELLDKNKMSDLQ</sequence>
<organism evidence="3 4">
    <name type="scientific">Gracilibacillus xinjiangensis</name>
    <dbReference type="NCBI Taxonomy" id="1193282"/>
    <lineage>
        <taxon>Bacteria</taxon>
        <taxon>Bacillati</taxon>
        <taxon>Bacillota</taxon>
        <taxon>Bacilli</taxon>
        <taxon>Bacillales</taxon>
        <taxon>Bacillaceae</taxon>
        <taxon>Gracilibacillus</taxon>
    </lineage>
</organism>